<proteinExistence type="predicted"/>
<name>A0AAN6JP71_9BASI</name>
<feature type="region of interest" description="Disordered" evidence="1">
    <location>
        <begin position="457"/>
        <end position="485"/>
    </location>
</feature>
<gene>
    <name evidence="2" type="ORF">OC846_005777</name>
</gene>
<dbReference type="Proteomes" id="UP001176517">
    <property type="component" value="Unassembled WGS sequence"/>
</dbReference>
<evidence type="ECO:0000313" key="2">
    <source>
        <dbReference type="EMBL" id="KAK0545163.1"/>
    </source>
</evidence>
<feature type="compositionally biased region" description="Low complexity" evidence="1">
    <location>
        <begin position="461"/>
        <end position="485"/>
    </location>
</feature>
<reference evidence="2" key="1">
    <citation type="journal article" date="2023" name="PhytoFront">
        <title>Draft Genome Resources of Seven Strains of Tilletia horrida, Causal Agent of Kernel Smut of Rice.</title>
        <authorList>
            <person name="Khanal S."/>
            <person name="Antony Babu S."/>
            <person name="Zhou X.G."/>
        </authorList>
    </citation>
    <scope>NUCLEOTIDE SEQUENCE</scope>
    <source>
        <strain evidence="2">TX6</strain>
    </source>
</reference>
<protein>
    <submittedName>
        <fullName evidence="2">Uncharacterized protein</fullName>
    </submittedName>
</protein>
<dbReference type="EMBL" id="JAPDMZ010000244">
    <property type="protein sequence ID" value="KAK0545163.1"/>
    <property type="molecule type" value="Genomic_DNA"/>
</dbReference>
<accession>A0AAN6JP71</accession>
<dbReference type="AlphaFoldDB" id="A0AAN6JP71"/>
<evidence type="ECO:0000313" key="3">
    <source>
        <dbReference type="Proteomes" id="UP001176517"/>
    </source>
</evidence>
<keyword evidence="3" id="KW-1185">Reference proteome</keyword>
<organism evidence="2 3">
    <name type="scientific">Tilletia horrida</name>
    <dbReference type="NCBI Taxonomy" id="155126"/>
    <lineage>
        <taxon>Eukaryota</taxon>
        <taxon>Fungi</taxon>
        <taxon>Dikarya</taxon>
        <taxon>Basidiomycota</taxon>
        <taxon>Ustilaginomycotina</taxon>
        <taxon>Exobasidiomycetes</taxon>
        <taxon>Tilletiales</taxon>
        <taxon>Tilletiaceae</taxon>
        <taxon>Tilletia</taxon>
    </lineage>
</organism>
<comment type="caution">
    <text evidence="2">The sequence shown here is derived from an EMBL/GenBank/DDBJ whole genome shotgun (WGS) entry which is preliminary data.</text>
</comment>
<sequence>MSDPNVHLPKGLLYQRLVQGDTISYILGYRFVTLATVEQPDPVQPLDKAVTVIIDGGDASIKNVQVFAEDLYLPCGSTLTLHGKNLSIVCRRLIFLNGPGTFTIDLSANAPAHQAGSNNINVPVPGLPSGSLTVCGNLDASLYPSSNPEPSTLEVHVFGSEGIDGSVQRGQSGNTWLYGGATNPGNLRVALEVAKIVGQTSWFRGGLLFAGLSESVQDKDGSVFGIDFDVSHGLTSAIATNLIHCQSVLDRLKFEYFVSFGAQAQDIGDVFRGRQLRATYEWLCLMCTAAESRNSRTQPSVAVQKGWARLRSSMNDYATMLTLQTDLFKNLRTFVPVKQLDLDRVKLELTYFQELERDYNEAMAVVADDLAKIGAVQQKLSVLMQKVKDEDGALPQLELVIKSVPDQLQKLSDEVAAAVRAIDDADQRIKDAVSAKTNCSFDRTISALSNVLMFAPHPSKGSSGEEAASEAAEAPEAEAGASAAGESGAAAAAEGGEAGIAAFTAGAIISVGSAFGHDMWDLKSTYKTPDGKTIDKKIIYNRLDTVLADGDALLAGLKHFTDLTATEAKSDENYCATIRASQKQFQDLCDQTLGDLDADDQNLIKGKFQELLSAYQSRQQLIFQYNQAVQAHRRILLDQQEKRDMMDHLESLGSNLNFSDASVLLAFYSSSYNEYKQQVFRDVYAVGRAMNCLLLKPSKVFSCLSEVQSFSLLSAEPLSDAVKTQLLSGDLDDLAHLDSIQTPTPDAFDVKLGRKSDPHVWDRFQKTHVLRISSTKIQKAIPPNSCDVRFCSVRVYLIGATSKKDDSVIRTVISQGNTCMYLDPSSEAEPKWLSFSFPSSSPSYGTTRPYSYRYTDPNGKPKKFEDAVEGEIPHQTDAYLMKECTTKRPVSELTSPISNWEISIDPLEVDLSGCHECHMSFNVVSRAKVKPMTAHVRHAHSRQSS</sequence>
<evidence type="ECO:0000256" key="1">
    <source>
        <dbReference type="SAM" id="MobiDB-lite"/>
    </source>
</evidence>